<keyword evidence="2" id="KW-1185">Reference proteome</keyword>
<organism evidence="1 2">
    <name type="scientific">Hyalomma asiaticum</name>
    <name type="common">Tick</name>
    <dbReference type="NCBI Taxonomy" id="266040"/>
    <lineage>
        <taxon>Eukaryota</taxon>
        <taxon>Metazoa</taxon>
        <taxon>Ecdysozoa</taxon>
        <taxon>Arthropoda</taxon>
        <taxon>Chelicerata</taxon>
        <taxon>Arachnida</taxon>
        <taxon>Acari</taxon>
        <taxon>Parasitiformes</taxon>
        <taxon>Ixodida</taxon>
        <taxon>Ixodoidea</taxon>
        <taxon>Ixodidae</taxon>
        <taxon>Hyalomminae</taxon>
        <taxon>Hyalomma</taxon>
    </lineage>
</organism>
<protein>
    <submittedName>
        <fullName evidence="1">Uncharacterized protein</fullName>
    </submittedName>
</protein>
<name>A0ACB7T5Q1_HYAAI</name>
<sequence>MLPPCTATPENTCQIVDHLSTLNEFLSYAELELRELPTPRGEVTLASFADRTHYVPHSSEKTFKHAIALVLGLLKTHECIQHVQLHSGILAAHVATICEALRWNLSRIRTLRFDCGIILSNNCNTYPYDTTYPVEGLGQTEERSYNDLAYGLSILIQHSSTLTTLEMAELRMNGETATAFVSALSENCTLEELSIHGSVVCKSEEDQFVRYLRVTVSLTAISITADDARNRNCFKRTAQGLLVNNTVRNVRLNNIRFDPYNAALAAEVFNENKSIRSFEILYTPHTLAAIPSTDYGYWLEPLSSNETLEELGLPFSIWKPEQWLVFFSSLSRKQSLKKLTVALHATDNRYLPALCAALHENGAEEKVSLGTYFVRHNLNLVYSKAFSDVDVFCFGNIAGRLSQELLAFAHVTSVRFTLRMGDVSFASAVAAYIGATSSLRKLRLSMHTDDDDPPQYATDSWSLIVESLSRNRSVRELGLHVDFEVNDEDDDWANGIKQHQLERLGRVVRTSVNVRRLHFHAEDASEVAIFLRSFSEDIAANCSLIRVFVSGALDKEAAQNYYNARETASRNYSLVTRAEQFARGRYSEQLSGTRLNLVPVAELIADRWCRRLLEEHEECSPELDGSIRRRGIRNVRREQGQGVPGLWWPGHEA</sequence>
<dbReference type="EMBL" id="CM023490">
    <property type="protein sequence ID" value="KAH6942278.1"/>
    <property type="molecule type" value="Genomic_DNA"/>
</dbReference>
<evidence type="ECO:0000313" key="1">
    <source>
        <dbReference type="EMBL" id="KAH6942278.1"/>
    </source>
</evidence>
<comment type="caution">
    <text evidence="1">The sequence shown here is derived from an EMBL/GenBank/DDBJ whole genome shotgun (WGS) entry which is preliminary data.</text>
</comment>
<accession>A0ACB7T5Q1</accession>
<evidence type="ECO:0000313" key="2">
    <source>
        <dbReference type="Proteomes" id="UP000821845"/>
    </source>
</evidence>
<proteinExistence type="predicted"/>
<reference evidence="1" key="1">
    <citation type="submission" date="2020-05" db="EMBL/GenBank/DDBJ databases">
        <title>Large-scale comparative analyses of tick genomes elucidate their genetic diversity and vector capacities.</title>
        <authorList>
            <person name="Jia N."/>
            <person name="Wang J."/>
            <person name="Shi W."/>
            <person name="Du L."/>
            <person name="Sun Y."/>
            <person name="Zhan W."/>
            <person name="Jiang J."/>
            <person name="Wang Q."/>
            <person name="Zhang B."/>
            <person name="Ji P."/>
            <person name="Sakyi L.B."/>
            <person name="Cui X."/>
            <person name="Yuan T."/>
            <person name="Jiang B."/>
            <person name="Yang W."/>
            <person name="Lam T.T.-Y."/>
            <person name="Chang Q."/>
            <person name="Ding S."/>
            <person name="Wang X."/>
            <person name="Zhu J."/>
            <person name="Ruan X."/>
            <person name="Zhao L."/>
            <person name="Wei J."/>
            <person name="Que T."/>
            <person name="Du C."/>
            <person name="Cheng J."/>
            <person name="Dai P."/>
            <person name="Han X."/>
            <person name="Huang E."/>
            <person name="Gao Y."/>
            <person name="Liu J."/>
            <person name="Shao H."/>
            <person name="Ye R."/>
            <person name="Li L."/>
            <person name="Wei W."/>
            <person name="Wang X."/>
            <person name="Wang C."/>
            <person name="Yang T."/>
            <person name="Huo Q."/>
            <person name="Li W."/>
            <person name="Guo W."/>
            <person name="Chen H."/>
            <person name="Zhou L."/>
            <person name="Ni X."/>
            <person name="Tian J."/>
            <person name="Zhou Y."/>
            <person name="Sheng Y."/>
            <person name="Liu T."/>
            <person name="Pan Y."/>
            <person name="Xia L."/>
            <person name="Li J."/>
            <person name="Zhao F."/>
            <person name="Cao W."/>
        </authorList>
    </citation>
    <scope>NUCLEOTIDE SEQUENCE</scope>
    <source>
        <strain evidence="1">Hyas-2018</strain>
    </source>
</reference>
<dbReference type="Proteomes" id="UP000821845">
    <property type="component" value="Chromosome 10"/>
</dbReference>
<gene>
    <name evidence="1" type="ORF">HPB50_002941</name>
</gene>